<dbReference type="EMBL" id="OU963894">
    <property type="protein sequence ID" value="CAH0397530.1"/>
    <property type="molecule type" value="Genomic_DNA"/>
</dbReference>
<feature type="transmembrane region" description="Helical" evidence="1">
    <location>
        <begin position="72"/>
        <end position="95"/>
    </location>
</feature>
<dbReference type="Proteomes" id="UP001153292">
    <property type="component" value="Chromosome 1"/>
</dbReference>
<evidence type="ECO:0000313" key="3">
    <source>
        <dbReference type="Proteomes" id="UP001153292"/>
    </source>
</evidence>
<keyword evidence="1" id="KW-0812">Transmembrane</keyword>
<keyword evidence="1" id="KW-0472">Membrane</keyword>
<name>A0ABN8AQ00_CHISP</name>
<organism evidence="2 3">
    <name type="scientific">Chilo suppressalis</name>
    <name type="common">Asiatic rice borer moth</name>
    <dbReference type="NCBI Taxonomy" id="168631"/>
    <lineage>
        <taxon>Eukaryota</taxon>
        <taxon>Metazoa</taxon>
        <taxon>Ecdysozoa</taxon>
        <taxon>Arthropoda</taxon>
        <taxon>Hexapoda</taxon>
        <taxon>Insecta</taxon>
        <taxon>Pterygota</taxon>
        <taxon>Neoptera</taxon>
        <taxon>Endopterygota</taxon>
        <taxon>Lepidoptera</taxon>
        <taxon>Glossata</taxon>
        <taxon>Ditrysia</taxon>
        <taxon>Pyraloidea</taxon>
        <taxon>Crambidae</taxon>
        <taxon>Crambinae</taxon>
        <taxon>Chilo</taxon>
    </lineage>
</organism>
<gene>
    <name evidence="2" type="ORF">CHILSU_LOCUS601</name>
</gene>
<keyword evidence="1" id="KW-1133">Transmembrane helix</keyword>
<evidence type="ECO:0000313" key="2">
    <source>
        <dbReference type="EMBL" id="CAH0397530.1"/>
    </source>
</evidence>
<sequence length="193" mass="22076">MFISLRARYLNVAIMKTTKMRLDHIPTTLFSRIFWRKTYDNQIQPLKDNETFLRALKLILYQFHCFQKSYNFIIFIGVTTIVVGSLFTVQGIIAYDEMVLSMLEETVVSPEKIDVSPRGTPLAASSKAHAVLKVPHPNSPRITKDAERPDRIKVDTQETPKKIELRCSKTHTAKSSQRCALAPIYRDGSSILF</sequence>
<accession>A0ABN8AQ00</accession>
<evidence type="ECO:0000256" key="1">
    <source>
        <dbReference type="SAM" id="Phobius"/>
    </source>
</evidence>
<reference evidence="2" key="1">
    <citation type="submission" date="2021-12" db="EMBL/GenBank/DDBJ databases">
        <authorList>
            <person name="King R."/>
        </authorList>
    </citation>
    <scope>NUCLEOTIDE SEQUENCE</scope>
</reference>
<protein>
    <submittedName>
        <fullName evidence="2">Uncharacterized protein</fullName>
    </submittedName>
</protein>
<proteinExistence type="predicted"/>
<keyword evidence="3" id="KW-1185">Reference proteome</keyword>